<dbReference type="EMBL" id="MHLN01000044">
    <property type="protein sequence ID" value="OGZ10047.1"/>
    <property type="molecule type" value="Genomic_DNA"/>
</dbReference>
<evidence type="ECO:0008006" key="3">
    <source>
        <dbReference type="Google" id="ProtNLM"/>
    </source>
</evidence>
<name>A0A1G2D8Z1_9BACT</name>
<protein>
    <recommendedName>
        <fullName evidence="3">2'-5' RNA ligase</fullName>
    </recommendedName>
</protein>
<organism evidence="1 2">
    <name type="scientific">Candidatus Lloydbacteria bacterium RIFCSPHIGHO2_02_FULL_51_22</name>
    <dbReference type="NCBI Taxonomy" id="1798663"/>
    <lineage>
        <taxon>Bacteria</taxon>
        <taxon>Candidatus Lloydiibacteriota</taxon>
    </lineage>
</organism>
<evidence type="ECO:0000313" key="1">
    <source>
        <dbReference type="EMBL" id="OGZ10047.1"/>
    </source>
</evidence>
<accession>A0A1G2D8Z1</accession>
<dbReference type="Proteomes" id="UP000178099">
    <property type="component" value="Unassembled WGS sequence"/>
</dbReference>
<dbReference type="Gene3D" id="3.90.1140.10">
    <property type="entry name" value="Cyclic phosphodiesterase"/>
    <property type="match status" value="1"/>
</dbReference>
<proteinExistence type="predicted"/>
<dbReference type="AlphaFoldDB" id="A0A1G2D8Z1"/>
<gene>
    <name evidence="1" type="ORF">A3D67_03975</name>
</gene>
<comment type="caution">
    <text evidence="1">The sequence shown here is derived from an EMBL/GenBank/DDBJ whole genome shotgun (WGS) entry which is preliminary data.</text>
</comment>
<sequence>MTTYSGRLGLVLLLDEDTRRSACALAQKIQPNAIVFSGPHVPHTTLYHSRLAGVPAETVQRLLGKILAEFPVTARLGKITSYADKFVFWHAEKDTCLQNLHTHALELSQFFTPGGVEQADREGLALPAGEEENVRRFGHPLVGDLWNPHITLAYHAKGYAEFGERVFPHAARFIGVAFVEIGNYGTITRQIFVSLH</sequence>
<dbReference type="SUPFAM" id="SSF55144">
    <property type="entry name" value="LigT-like"/>
    <property type="match status" value="1"/>
</dbReference>
<dbReference type="InterPro" id="IPR009097">
    <property type="entry name" value="Cyclic_Pdiesterase"/>
</dbReference>
<reference evidence="1 2" key="1">
    <citation type="journal article" date="2016" name="Nat. Commun.">
        <title>Thousands of microbial genomes shed light on interconnected biogeochemical processes in an aquifer system.</title>
        <authorList>
            <person name="Anantharaman K."/>
            <person name="Brown C.T."/>
            <person name="Hug L.A."/>
            <person name="Sharon I."/>
            <person name="Castelle C.J."/>
            <person name="Probst A.J."/>
            <person name="Thomas B.C."/>
            <person name="Singh A."/>
            <person name="Wilkins M.J."/>
            <person name="Karaoz U."/>
            <person name="Brodie E.L."/>
            <person name="Williams K.H."/>
            <person name="Hubbard S.S."/>
            <person name="Banfield J.F."/>
        </authorList>
    </citation>
    <scope>NUCLEOTIDE SEQUENCE [LARGE SCALE GENOMIC DNA]</scope>
</reference>
<evidence type="ECO:0000313" key="2">
    <source>
        <dbReference type="Proteomes" id="UP000178099"/>
    </source>
</evidence>